<protein>
    <recommendedName>
        <fullName evidence="3">Acrosin</fullName>
        <ecNumber evidence="2">3.4.21.10</ecNumber>
    </recommendedName>
</protein>
<gene>
    <name evidence="9" type="ORF">RIMI_LOCUS13126369</name>
</gene>
<dbReference type="PANTHER" id="PTHR24252">
    <property type="entry name" value="ACROSIN-RELATED"/>
    <property type="match status" value="1"/>
</dbReference>
<keyword evidence="10" id="KW-1185">Reference proteome</keyword>
<dbReference type="Pfam" id="PF00089">
    <property type="entry name" value="Trypsin"/>
    <property type="match status" value="1"/>
</dbReference>
<evidence type="ECO:0000256" key="2">
    <source>
        <dbReference type="ARBA" id="ARBA00012050"/>
    </source>
</evidence>
<evidence type="ECO:0000256" key="3">
    <source>
        <dbReference type="ARBA" id="ARBA00017161"/>
    </source>
</evidence>
<evidence type="ECO:0000313" key="9">
    <source>
        <dbReference type="EMBL" id="CAJ0950659.1"/>
    </source>
</evidence>
<keyword evidence="4" id="KW-0645">Protease</keyword>
<reference evidence="9" key="1">
    <citation type="submission" date="2023-07" db="EMBL/GenBank/DDBJ databases">
        <authorList>
            <person name="Stuckert A."/>
        </authorList>
    </citation>
    <scope>NUCLEOTIDE SEQUENCE</scope>
</reference>
<keyword evidence="6" id="KW-0720">Serine protease</keyword>
<accession>A0ABN9M0H5</accession>
<organism evidence="9 10">
    <name type="scientific">Ranitomeya imitator</name>
    <name type="common">mimic poison frog</name>
    <dbReference type="NCBI Taxonomy" id="111125"/>
    <lineage>
        <taxon>Eukaryota</taxon>
        <taxon>Metazoa</taxon>
        <taxon>Chordata</taxon>
        <taxon>Craniata</taxon>
        <taxon>Vertebrata</taxon>
        <taxon>Euteleostomi</taxon>
        <taxon>Amphibia</taxon>
        <taxon>Batrachia</taxon>
        <taxon>Anura</taxon>
        <taxon>Neobatrachia</taxon>
        <taxon>Hyloidea</taxon>
        <taxon>Dendrobatidae</taxon>
        <taxon>Dendrobatinae</taxon>
        <taxon>Ranitomeya</taxon>
    </lineage>
</organism>
<evidence type="ECO:0000256" key="7">
    <source>
        <dbReference type="ARBA" id="ARBA00023157"/>
    </source>
</evidence>
<comment type="catalytic activity">
    <reaction evidence="1">
        <text>Preferential cleavage: Arg-|-Xaa, Lys-|-Xaa.</text>
        <dbReference type="EC" id="3.4.21.10"/>
    </reaction>
</comment>
<evidence type="ECO:0000256" key="5">
    <source>
        <dbReference type="ARBA" id="ARBA00022801"/>
    </source>
</evidence>
<keyword evidence="7" id="KW-1015">Disulfide bond</keyword>
<evidence type="ECO:0000259" key="8">
    <source>
        <dbReference type="PROSITE" id="PS50240"/>
    </source>
</evidence>
<dbReference type="PRINTS" id="PR00722">
    <property type="entry name" value="CHYMOTRYPSIN"/>
</dbReference>
<evidence type="ECO:0000313" key="10">
    <source>
        <dbReference type="Proteomes" id="UP001176940"/>
    </source>
</evidence>
<dbReference type="InterPro" id="IPR033116">
    <property type="entry name" value="TRYPSIN_SER"/>
</dbReference>
<dbReference type="SUPFAM" id="SSF50494">
    <property type="entry name" value="Trypsin-like serine proteases"/>
    <property type="match status" value="1"/>
</dbReference>
<dbReference type="EC" id="3.4.21.10" evidence="2"/>
<dbReference type="Gene3D" id="2.40.10.10">
    <property type="entry name" value="Trypsin-like serine proteases"/>
    <property type="match status" value="2"/>
</dbReference>
<dbReference type="CDD" id="cd00190">
    <property type="entry name" value="Tryp_SPc"/>
    <property type="match status" value="1"/>
</dbReference>
<name>A0ABN9M0H5_9NEOB</name>
<dbReference type="InterPro" id="IPR001314">
    <property type="entry name" value="Peptidase_S1A"/>
</dbReference>
<dbReference type="InterPro" id="IPR001254">
    <property type="entry name" value="Trypsin_dom"/>
</dbReference>
<dbReference type="InterPro" id="IPR043504">
    <property type="entry name" value="Peptidase_S1_PA_chymotrypsin"/>
</dbReference>
<feature type="domain" description="Peptidase S1" evidence="8">
    <location>
        <begin position="14"/>
        <end position="214"/>
    </location>
</feature>
<dbReference type="Proteomes" id="UP001176940">
    <property type="component" value="Unassembled WGS sequence"/>
</dbReference>
<dbReference type="InterPro" id="IPR009003">
    <property type="entry name" value="Peptidase_S1_PA"/>
</dbReference>
<dbReference type="PANTHER" id="PTHR24252:SF8">
    <property type="entry name" value="ACROSIN"/>
    <property type="match status" value="1"/>
</dbReference>
<proteinExistence type="predicted"/>
<dbReference type="PROSITE" id="PS00135">
    <property type="entry name" value="TRYPSIN_SER"/>
    <property type="match status" value="1"/>
</dbReference>
<evidence type="ECO:0000256" key="6">
    <source>
        <dbReference type="ARBA" id="ARBA00022825"/>
    </source>
</evidence>
<dbReference type="SMART" id="SM00020">
    <property type="entry name" value="Tryp_SPc"/>
    <property type="match status" value="1"/>
</dbReference>
<dbReference type="EMBL" id="CAUEEQ010032059">
    <property type="protein sequence ID" value="CAJ0950659.1"/>
    <property type="molecule type" value="Genomic_DNA"/>
</dbReference>
<evidence type="ECO:0000256" key="4">
    <source>
        <dbReference type="ARBA" id="ARBA00022670"/>
    </source>
</evidence>
<evidence type="ECO:0000256" key="1">
    <source>
        <dbReference type="ARBA" id="ARBA00001656"/>
    </source>
</evidence>
<sequence length="222" mass="24564">MQEEAAAPGDRGTCRDRVRSNGSSNVYSWRLVFGIHQLSVFDPETEIRGISQKIIHENYDLETEKNDIALLSVDRPISYNRFIQPACLPQKTSDVSFKTDCYIAGWGVVEEEATEPSDILQEAQVQLIPNNKCNSPSWYNGDVGVYNLCAGYEKGGIDSCQGDSGGPLMCKEPNARIFSVVGITSWGSGCAQARSPGVYTSTQYFLTWIFEKLESIPSWGQV</sequence>
<dbReference type="PROSITE" id="PS50240">
    <property type="entry name" value="TRYPSIN_DOM"/>
    <property type="match status" value="1"/>
</dbReference>
<comment type="caution">
    <text evidence="9">The sequence shown here is derived from an EMBL/GenBank/DDBJ whole genome shotgun (WGS) entry which is preliminary data.</text>
</comment>
<keyword evidence="5" id="KW-0378">Hydrolase</keyword>